<dbReference type="AlphaFoldDB" id="A0A817B621"/>
<evidence type="ECO:0000313" key="1">
    <source>
        <dbReference type="EMBL" id="CAF2309190.1"/>
    </source>
</evidence>
<protein>
    <submittedName>
        <fullName evidence="1">(rape) hypothetical protein</fullName>
    </submittedName>
</protein>
<dbReference type="Proteomes" id="UP001295469">
    <property type="component" value="Chromosome A10"/>
</dbReference>
<name>A0A817B621_BRANA</name>
<accession>A0A817B621</accession>
<proteinExistence type="predicted"/>
<dbReference type="EMBL" id="HG994364">
    <property type="protein sequence ID" value="CAF2309190.1"/>
    <property type="molecule type" value="Genomic_DNA"/>
</dbReference>
<organism evidence="1">
    <name type="scientific">Brassica napus</name>
    <name type="common">Rape</name>
    <dbReference type="NCBI Taxonomy" id="3708"/>
    <lineage>
        <taxon>Eukaryota</taxon>
        <taxon>Viridiplantae</taxon>
        <taxon>Streptophyta</taxon>
        <taxon>Embryophyta</taxon>
        <taxon>Tracheophyta</taxon>
        <taxon>Spermatophyta</taxon>
        <taxon>Magnoliopsida</taxon>
        <taxon>eudicotyledons</taxon>
        <taxon>Gunneridae</taxon>
        <taxon>Pentapetalae</taxon>
        <taxon>rosids</taxon>
        <taxon>malvids</taxon>
        <taxon>Brassicales</taxon>
        <taxon>Brassicaceae</taxon>
        <taxon>Brassiceae</taxon>
        <taxon>Brassica</taxon>
    </lineage>
</organism>
<sequence length="65" mass="7644">MAKKLHFRAQQISMATQTAVYITKKQKKKHMCKSQSFKLSNSTTRKKSKCRLETNIERLTLNTRN</sequence>
<reference evidence="1" key="1">
    <citation type="submission" date="2021-01" db="EMBL/GenBank/DDBJ databases">
        <authorList>
            <consortium name="Genoscope - CEA"/>
            <person name="William W."/>
        </authorList>
    </citation>
    <scope>NUCLEOTIDE SEQUENCE</scope>
</reference>
<gene>
    <name evidence="1" type="ORF">DARMORV10_A10P01880.1</name>
</gene>